<evidence type="ECO:0000259" key="2">
    <source>
        <dbReference type="Pfam" id="PF07584"/>
    </source>
</evidence>
<sequence length="583" mass="65724">MGFSNLIYLWTAILPLIVLIYYFFRKKYKDQPVSSTIFWDEVMQETKASPYLKHLQRNALLYLQLLALLLFVLALMNPFIKQTELAGEQSIWIVDTSATMLLEDGGLTTFERHKEEMNTLVNELSGKPVTIITTGEEPKVIVRQETEPSVIHKAINNLEVTYEKEQLTKAIDMAQAFIGDTSTSMYLFTDSVERGELPIESENIKWIVHGASKDLKNVAITRFAATTTEDNVLALVQLKNETDEEQVTELNLMDETGNVLISEQVTLKGKEELTKTFDTLPLVSALTVNIEVDDHYKEDNTMLTLLGSGMSQIVIDQQMHQLVQKGFQALNKDVKIAPSDQLEAMKDVIIVTNQAELLGKTDTPIVLIGRNDEVAEEINSLVDVSDDALFAFSSLEDVYVHSIYPAFDQFETIATIGEKPFIQRSARGDIVILADIQSTDWPLHPSFPLFLWGLQNELVGGTENLGTFSPNESRSVPLATGEWSIYSGEDEYVSSIESGSEFRAPVKPGLYSIRSNEEEKQFIVQLSPEERTVQEGTSFELGVIQNSGEEEETKQSFIQWLLIPILFILVIEWEVQRRRGFAN</sequence>
<dbReference type="Pfam" id="PF07584">
    <property type="entry name" value="BatA"/>
    <property type="match status" value="1"/>
</dbReference>
<keyword evidence="1" id="KW-1133">Transmembrane helix</keyword>
<name>A0A3M8H4R6_9BACI</name>
<evidence type="ECO:0000313" key="4">
    <source>
        <dbReference type="EMBL" id="RNC97402.1"/>
    </source>
</evidence>
<dbReference type="RefSeq" id="WP_122973271.1">
    <property type="nucleotide sequence ID" value="NZ_RHLQ01000050.1"/>
</dbReference>
<feature type="transmembrane region" description="Helical" evidence="1">
    <location>
        <begin position="6"/>
        <end position="24"/>
    </location>
</feature>
<dbReference type="EMBL" id="RHLQ01000050">
    <property type="protein sequence ID" value="RNC97402.1"/>
    <property type="molecule type" value="Genomic_DNA"/>
</dbReference>
<dbReference type="InterPro" id="IPR024163">
    <property type="entry name" value="Aerotolerance_reg_N"/>
</dbReference>
<reference evidence="4 5" key="1">
    <citation type="journal article" date="2014" name="Int. J. Syst. Evol. Microbiol.">
        <title>Lysinibacillus halotolerans sp. nov., isolated from saline-alkaline soil.</title>
        <authorList>
            <person name="Kong D."/>
            <person name="Wang Y."/>
            <person name="Zhao B."/>
            <person name="Li Y."/>
            <person name="Song J."/>
            <person name="Zhai Y."/>
            <person name="Zhang C."/>
            <person name="Wang H."/>
            <person name="Chen X."/>
            <person name="Zhao B."/>
            <person name="Ruan Z."/>
        </authorList>
    </citation>
    <scope>NUCLEOTIDE SEQUENCE [LARGE SCALE GENOMIC DNA]</scope>
    <source>
        <strain evidence="4 5">MCCC 1A12703</strain>
    </source>
</reference>
<keyword evidence="5" id="KW-1185">Reference proteome</keyword>
<dbReference type="SUPFAM" id="SSF53300">
    <property type="entry name" value="vWA-like"/>
    <property type="match status" value="1"/>
</dbReference>
<feature type="domain" description="Aerotolerance regulator N-terminal" evidence="2">
    <location>
        <begin position="1"/>
        <end position="78"/>
    </location>
</feature>
<feature type="transmembrane region" description="Helical" evidence="1">
    <location>
        <begin position="59"/>
        <end position="80"/>
    </location>
</feature>
<dbReference type="Pfam" id="PF13519">
    <property type="entry name" value="VWA_2"/>
    <property type="match status" value="1"/>
</dbReference>
<dbReference type="PANTHER" id="PTHR37464">
    <property type="entry name" value="BLL2463 PROTEIN"/>
    <property type="match status" value="1"/>
</dbReference>
<dbReference type="InterPro" id="IPR036465">
    <property type="entry name" value="vWFA_dom_sf"/>
</dbReference>
<proteinExistence type="predicted"/>
<organism evidence="4 5">
    <name type="scientific">Lysinibacillus halotolerans</name>
    <dbReference type="NCBI Taxonomy" id="1368476"/>
    <lineage>
        <taxon>Bacteria</taxon>
        <taxon>Bacillati</taxon>
        <taxon>Bacillota</taxon>
        <taxon>Bacilli</taxon>
        <taxon>Bacillales</taxon>
        <taxon>Bacillaceae</taxon>
        <taxon>Lysinibacillus</taxon>
    </lineage>
</organism>
<protein>
    <submittedName>
        <fullName evidence="4">VWA domain-containing protein</fullName>
    </submittedName>
</protein>
<dbReference type="PANTHER" id="PTHR37464:SF1">
    <property type="entry name" value="BLL2463 PROTEIN"/>
    <property type="match status" value="1"/>
</dbReference>
<dbReference type="Proteomes" id="UP000279909">
    <property type="component" value="Unassembled WGS sequence"/>
</dbReference>
<evidence type="ECO:0000313" key="5">
    <source>
        <dbReference type="Proteomes" id="UP000279909"/>
    </source>
</evidence>
<feature type="domain" description="VWFA" evidence="3">
    <location>
        <begin position="93"/>
        <end position="191"/>
    </location>
</feature>
<keyword evidence="1" id="KW-0472">Membrane</keyword>
<dbReference type="AlphaFoldDB" id="A0A3M8H4R6"/>
<evidence type="ECO:0000259" key="3">
    <source>
        <dbReference type="Pfam" id="PF13519"/>
    </source>
</evidence>
<dbReference type="Gene3D" id="3.40.50.410">
    <property type="entry name" value="von Willebrand factor, type A domain"/>
    <property type="match status" value="1"/>
</dbReference>
<dbReference type="OrthoDB" id="9780136at2"/>
<comment type="caution">
    <text evidence="4">The sequence shown here is derived from an EMBL/GenBank/DDBJ whole genome shotgun (WGS) entry which is preliminary data.</text>
</comment>
<dbReference type="InterPro" id="IPR002035">
    <property type="entry name" value="VWF_A"/>
</dbReference>
<accession>A0A3M8H4R6</accession>
<keyword evidence="1" id="KW-0812">Transmembrane</keyword>
<evidence type="ECO:0000256" key="1">
    <source>
        <dbReference type="SAM" id="Phobius"/>
    </source>
</evidence>
<gene>
    <name evidence="4" type="ORF">EC501_15480</name>
</gene>